<protein>
    <submittedName>
        <fullName evidence="1">Uncharacterized protein</fullName>
    </submittedName>
</protein>
<dbReference type="Proteomes" id="UP000001410">
    <property type="component" value="Chromosome"/>
</dbReference>
<dbReference type="AlphaFoldDB" id="A0A0H2V8H3"/>
<dbReference type="KEGG" id="ecc:c2502"/>
<gene>
    <name evidence="1" type="ordered locus">c2502</name>
</gene>
<sequence length="126" mass="14332">MWEFTFPASPDVLRAATYLVSRNTALVFRYRGSGRTATTGEVFLVRAVSRGISQPLTHRLSLRAGALIRSVHVLYRNGHRGSWRVTADFTHQRSCICTLIQNASQRSVTGEIYSLRLFWQILYVTL</sequence>
<evidence type="ECO:0000313" key="1">
    <source>
        <dbReference type="EMBL" id="AAN80958.1"/>
    </source>
</evidence>
<keyword evidence="2" id="KW-1185">Reference proteome</keyword>
<dbReference type="HOGENOM" id="CLU_2205904_0_0_6"/>
<proteinExistence type="predicted"/>
<evidence type="ECO:0000313" key="2">
    <source>
        <dbReference type="Proteomes" id="UP000001410"/>
    </source>
</evidence>
<reference evidence="1 2" key="1">
    <citation type="journal article" date="2002" name="Proc. Natl. Acad. Sci. U.S.A.">
        <title>Extensive mosaic structure revealed by the complete genome sequence of uropathogenic Escherichia coli.</title>
        <authorList>
            <person name="Welch R.A."/>
            <person name="Burland V."/>
            <person name="Plunkett G.III."/>
            <person name="Redford P."/>
            <person name="Roesch P."/>
            <person name="Rasko D."/>
            <person name="Buckles E.L."/>
            <person name="Liou S.R."/>
            <person name="Boutin A."/>
            <person name="Hackett J."/>
            <person name="Stroud D."/>
            <person name="Mayhew G.F."/>
            <person name="Rose D.J."/>
            <person name="Zhou S."/>
            <person name="Schwartz D.C."/>
            <person name="Perna N.T."/>
            <person name="Mobley H.L."/>
            <person name="Donnenberg M.S."/>
            <person name="Blattner F.R."/>
        </authorList>
    </citation>
    <scope>NUCLEOTIDE SEQUENCE [LARGE SCALE GENOMIC DNA]</scope>
    <source>
        <strain evidence="2">CFT073 / ATCC 700928 / UPEC</strain>
    </source>
</reference>
<dbReference type="EMBL" id="AE014075">
    <property type="protein sequence ID" value="AAN80958.1"/>
    <property type="molecule type" value="Genomic_DNA"/>
</dbReference>
<name>A0A0H2V8H3_ECOL6</name>
<accession>A0A0H2V8H3</accession>
<organism evidence="1 2">
    <name type="scientific">Escherichia coli O6:H1 (strain CFT073 / ATCC 700928 / UPEC)</name>
    <dbReference type="NCBI Taxonomy" id="199310"/>
    <lineage>
        <taxon>Bacteria</taxon>
        <taxon>Pseudomonadati</taxon>
        <taxon>Pseudomonadota</taxon>
        <taxon>Gammaproteobacteria</taxon>
        <taxon>Enterobacterales</taxon>
        <taxon>Enterobacteriaceae</taxon>
        <taxon>Escherichia</taxon>
    </lineage>
</organism>